<comment type="caution">
    <text evidence="7">The sequence shown here is derived from an EMBL/GenBank/DDBJ whole genome shotgun (WGS) entry which is preliminary data.</text>
</comment>
<dbReference type="RefSeq" id="WP_116064370.1">
    <property type="nucleotide sequence ID" value="NZ_QRDZ01000032.1"/>
</dbReference>
<dbReference type="InterPro" id="IPR018062">
    <property type="entry name" value="HTH_AraC-typ_CS"/>
</dbReference>
<protein>
    <submittedName>
        <fullName evidence="7">Two-component system response regulator YesN</fullName>
    </submittedName>
</protein>
<dbReference type="CDD" id="cd17536">
    <property type="entry name" value="REC_YesN-like"/>
    <property type="match status" value="1"/>
</dbReference>
<dbReference type="Pfam" id="PF00072">
    <property type="entry name" value="Response_reg"/>
    <property type="match status" value="1"/>
</dbReference>
<keyword evidence="4" id="KW-0597">Phosphoprotein</keyword>
<dbReference type="SUPFAM" id="SSF52172">
    <property type="entry name" value="CheY-like"/>
    <property type="match status" value="1"/>
</dbReference>
<gene>
    <name evidence="7" type="ORF">DFP98_13238</name>
</gene>
<dbReference type="GO" id="GO:0000160">
    <property type="term" value="P:phosphorelay signal transduction system"/>
    <property type="evidence" value="ECO:0007669"/>
    <property type="project" value="InterPro"/>
</dbReference>
<evidence type="ECO:0000256" key="2">
    <source>
        <dbReference type="ARBA" id="ARBA00023125"/>
    </source>
</evidence>
<dbReference type="Pfam" id="PF12833">
    <property type="entry name" value="HTH_18"/>
    <property type="match status" value="1"/>
</dbReference>
<evidence type="ECO:0000313" key="8">
    <source>
        <dbReference type="Proteomes" id="UP000256977"/>
    </source>
</evidence>
<evidence type="ECO:0000256" key="4">
    <source>
        <dbReference type="PROSITE-ProRule" id="PRU00169"/>
    </source>
</evidence>
<keyword evidence="2" id="KW-0238">DNA-binding</keyword>
<dbReference type="Proteomes" id="UP000256977">
    <property type="component" value="Unassembled WGS sequence"/>
</dbReference>
<name>A0A3D9ID17_9BACL</name>
<keyword evidence="8" id="KW-1185">Reference proteome</keyword>
<dbReference type="PROSITE" id="PS01124">
    <property type="entry name" value="HTH_ARAC_FAMILY_2"/>
    <property type="match status" value="1"/>
</dbReference>
<dbReference type="GO" id="GO:0003700">
    <property type="term" value="F:DNA-binding transcription factor activity"/>
    <property type="evidence" value="ECO:0007669"/>
    <property type="project" value="InterPro"/>
</dbReference>
<dbReference type="SMART" id="SM00342">
    <property type="entry name" value="HTH_ARAC"/>
    <property type="match status" value="1"/>
</dbReference>
<dbReference type="Gene3D" id="1.10.10.60">
    <property type="entry name" value="Homeodomain-like"/>
    <property type="match status" value="2"/>
</dbReference>
<keyword evidence="3" id="KW-0804">Transcription</keyword>
<evidence type="ECO:0000256" key="1">
    <source>
        <dbReference type="ARBA" id="ARBA00023015"/>
    </source>
</evidence>
<dbReference type="PANTHER" id="PTHR43280:SF28">
    <property type="entry name" value="HTH-TYPE TRANSCRIPTIONAL ACTIVATOR RHAS"/>
    <property type="match status" value="1"/>
</dbReference>
<dbReference type="InterPro" id="IPR011006">
    <property type="entry name" value="CheY-like_superfamily"/>
</dbReference>
<dbReference type="SUPFAM" id="SSF46689">
    <property type="entry name" value="Homeodomain-like"/>
    <property type="match status" value="2"/>
</dbReference>
<dbReference type="GO" id="GO:0043565">
    <property type="term" value="F:sequence-specific DNA binding"/>
    <property type="evidence" value="ECO:0007669"/>
    <property type="project" value="InterPro"/>
</dbReference>
<dbReference type="Gene3D" id="3.40.50.2300">
    <property type="match status" value="1"/>
</dbReference>
<dbReference type="InterPro" id="IPR020449">
    <property type="entry name" value="Tscrpt_reg_AraC-type_HTH"/>
</dbReference>
<dbReference type="InterPro" id="IPR018060">
    <property type="entry name" value="HTH_AraC"/>
</dbReference>
<keyword evidence="1" id="KW-0805">Transcription regulation</keyword>
<feature type="modified residue" description="4-aspartylphosphate" evidence="4">
    <location>
        <position position="55"/>
    </location>
</feature>
<sequence length="540" mass="61480">MKRLLIVDDEPYTVDGLYEMLSNVEDLELDLYSDYAAEDAMLRLSRSKMDIVLSDIRMPGMDGLELQQWIRSRWPRCKVIFLTGIGDISYLQQALRAGGIDYILKTEGDEAIVRAIRTAIAALDEEARNDQFMLRAKEQVRQELLLLRREWFAGLTDFAGTPLDFAEARFRELELSVSPANRVLLVLGRVDRWPEMTTSSNKTLLLYAIQNIAEEYLEQTRFQSIVLNDSQFVWLIQPGSSEEGPELARTWEETLTFATGTLDSIQATTKALLRLPLSLVTTGESSDWEEIPSTYNTVKKNMILGLGTGTEMLILKCESEEQLEYPHSLSVRRLAELEAALETGNKDEFNEKLDAVFSMLPHQYGLYAQTYYSVAVLLLGYLMKASGGMSDNETMMAKLMNLGHHVPKESALQALKDAAEGLFSGRMTTLDERTNRIIHRLNQHIREHLDGDLSLDRLSELVHLNSSYLSTMYKQYTGRNLSDYISFLRVEKAKEMLADSSCKIHEISLRVGFGTAGYFTRFFKKFTGLTPKEYRNSHLE</sequence>
<dbReference type="PROSITE" id="PS00041">
    <property type="entry name" value="HTH_ARAC_FAMILY_1"/>
    <property type="match status" value="1"/>
</dbReference>
<organism evidence="7 8">
    <name type="scientific">Cohnella phaseoli</name>
    <dbReference type="NCBI Taxonomy" id="456490"/>
    <lineage>
        <taxon>Bacteria</taxon>
        <taxon>Bacillati</taxon>
        <taxon>Bacillota</taxon>
        <taxon>Bacilli</taxon>
        <taxon>Bacillales</taxon>
        <taxon>Paenibacillaceae</taxon>
        <taxon>Cohnella</taxon>
    </lineage>
</organism>
<reference evidence="7 8" key="1">
    <citation type="submission" date="2018-07" db="EMBL/GenBank/DDBJ databases">
        <title>Genomic Encyclopedia of Type Strains, Phase III (KMG-III): the genomes of soil and plant-associated and newly described type strains.</title>
        <authorList>
            <person name="Whitman W."/>
        </authorList>
    </citation>
    <scope>NUCLEOTIDE SEQUENCE [LARGE SCALE GENOMIC DNA]</scope>
    <source>
        <strain evidence="7 8">CECT 7287</strain>
    </source>
</reference>
<dbReference type="EMBL" id="QRDZ01000032">
    <property type="protein sequence ID" value="RED59116.1"/>
    <property type="molecule type" value="Genomic_DNA"/>
</dbReference>
<evidence type="ECO:0000313" key="7">
    <source>
        <dbReference type="EMBL" id="RED59116.1"/>
    </source>
</evidence>
<evidence type="ECO:0000259" key="5">
    <source>
        <dbReference type="PROSITE" id="PS01124"/>
    </source>
</evidence>
<dbReference type="SMART" id="SM00448">
    <property type="entry name" value="REC"/>
    <property type="match status" value="1"/>
</dbReference>
<dbReference type="PROSITE" id="PS50110">
    <property type="entry name" value="RESPONSE_REGULATORY"/>
    <property type="match status" value="1"/>
</dbReference>
<feature type="domain" description="HTH araC/xylS-type" evidence="5">
    <location>
        <begin position="439"/>
        <end position="537"/>
    </location>
</feature>
<dbReference type="PRINTS" id="PR00032">
    <property type="entry name" value="HTHARAC"/>
</dbReference>
<evidence type="ECO:0000259" key="6">
    <source>
        <dbReference type="PROSITE" id="PS50110"/>
    </source>
</evidence>
<dbReference type="PANTHER" id="PTHR43280">
    <property type="entry name" value="ARAC-FAMILY TRANSCRIPTIONAL REGULATOR"/>
    <property type="match status" value="1"/>
</dbReference>
<evidence type="ECO:0000256" key="3">
    <source>
        <dbReference type="ARBA" id="ARBA00023163"/>
    </source>
</evidence>
<feature type="domain" description="Response regulatory" evidence="6">
    <location>
        <begin position="3"/>
        <end position="120"/>
    </location>
</feature>
<dbReference type="OrthoDB" id="2543932at2"/>
<dbReference type="InterPro" id="IPR009057">
    <property type="entry name" value="Homeodomain-like_sf"/>
</dbReference>
<proteinExistence type="predicted"/>
<accession>A0A3D9ID17</accession>
<dbReference type="InterPro" id="IPR001789">
    <property type="entry name" value="Sig_transdc_resp-reg_receiver"/>
</dbReference>
<dbReference type="AlphaFoldDB" id="A0A3D9ID17"/>